<evidence type="ECO:0000313" key="1">
    <source>
        <dbReference type="EMBL" id="OAL09824.1"/>
    </source>
</evidence>
<sequence>MNPLIKAGISIGAIAGVSGAGYGIYNVMQPAPKAPEKITTYASVLEGTLLTTTDDSHKDNWVARLNSLKKVKINIDLVNELNSLKIKDDADLWKELREWCKNNINNPSKGESDKEFKNIQSYCTFSIKEKIKNAIDPSTGDSDGKWATAHGKLKNIDNLKLNQTLRTARDNSDTAAGKKSVKDWCVATYSNPYKGESDPDFDNAKQICIN</sequence>
<organism evidence="1 2">
    <name type="scientific">Candidatus Mycoplasma haematobovis</name>
    <dbReference type="NCBI Taxonomy" id="432608"/>
    <lineage>
        <taxon>Bacteria</taxon>
        <taxon>Bacillati</taxon>
        <taxon>Mycoplasmatota</taxon>
        <taxon>Mollicutes</taxon>
        <taxon>Mycoplasmataceae</taxon>
        <taxon>Mycoplasma</taxon>
    </lineage>
</organism>
<evidence type="ECO:0000313" key="2">
    <source>
        <dbReference type="Proteomes" id="UP000077623"/>
    </source>
</evidence>
<dbReference type="EMBL" id="LWUJ01000014">
    <property type="protein sequence ID" value="OAL09824.1"/>
    <property type="molecule type" value="Genomic_DNA"/>
</dbReference>
<protein>
    <submittedName>
        <fullName evidence="1">Uncharacterized protein</fullName>
    </submittedName>
</protein>
<keyword evidence="2" id="KW-1185">Reference proteome</keyword>
<comment type="caution">
    <text evidence="1">The sequence shown here is derived from an EMBL/GenBank/DDBJ whole genome shotgun (WGS) entry which is preliminary data.</text>
</comment>
<dbReference type="RefSeq" id="WP_187150677.1">
    <property type="nucleotide sequence ID" value="NZ_LWUJ01000014.1"/>
</dbReference>
<dbReference type="AlphaFoldDB" id="A0A1A9QCK6"/>
<proteinExistence type="predicted"/>
<name>A0A1A9QCK6_9MOLU</name>
<dbReference type="STRING" id="432608.A6V39_05195"/>
<dbReference type="Proteomes" id="UP000077623">
    <property type="component" value="Unassembled WGS sequence"/>
</dbReference>
<gene>
    <name evidence="1" type="ORF">A6V39_05195</name>
</gene>
<accession>A0A1A9QCK6</accession>
<reference evidence="2" key="1">
    <citation type="submission" date="2016-04" db="EMBL/GenBank/DDBJ databases">
        <authorList>
            <person name="Quiroz-Castaneda R.E."/>
            <person name="Martinez-Ocampo F."/>
        </authorList>
    </citation>
    <scope>NUCLEOTIDE SEQUENCE [LARGE SCALE GENOMIC DNA]</scope>
    <source>
        <strain evidence="2">INIFAP01</strain>
    </source>
</reference>